<dbReference type="PANTHER" id="PTHR31155">
    <property type="entry name" value="ACYL- ACYL-CARRIER-PROTEIN DESATURASE-RELATED"/>
    <property type="match status" value="1"/>
</dbReference>
<dbReference type="Proteomes" id="UP000007305">
    <property type="component" value="Chromosome 10"/>
</dbReference>
<dbReference type="UniPathway" id="UPA00199"/>
<keyword evidence="8" id="KW-0560">Oxidoreductase</keyword>
<dbReference type="Gramene" id="Zm00001eb405090_T001">
    <property type="protein sequence ID" value="Zm00001eb405090_P001"/>
    <property type="gene ID" value="Zm00001eb405090"/>
</dbReference>
<keyword evidence="7" id="KW-0809">Transit peptide</keyword>
<evidence type="ECO:0000256" key="13">
    <source>
        <dbReference type="ARBA" id="ARBA00023163"/>
    </source>
</evidence>
<evidence type="ECO:0000256" key="3">
    <source>
        <dbReference type="ARBA" id="ARBA00008749"/>
    </source>
</evidence>
<dbReference type="GO" id="GO:0006631">
    <property type="term" value="P:fatty acid metabolic process"/>
    <property type="evidence" value="ECO:0000318"/>
    <property type="project" value="GO_Central"/>
</dbReference>
<accession>A0A804UL41</accession>
<feature type="region of interest" description="SAW" evidence="14">
    <location>
        <begin position="118"/>
        <end position="193"/>
    </location>
</feature>
<dbReference type="EnsemblPlants" id="Zm00001eb405090_T001">
    <property type="protein sequence ID" value="Zm00001eb405090_P001"/>
    <property type="gene ID" value="Zm00001eb405090"/>
</dbReference>
<comment type="caution">
    <text evidence="14">Lacks conserved residue(s) required for the propagation of feature annotation.</text>
</comment>
<evidence type="ECO:0000256" key="5">
    <source>
        <dbReference type="ARBA" id="ARBA00022723"/>
    </source>
</evidence>
<keyword evidence="9" id="KW-0408">Iron</keyword>
<dbReference type="InterPro" id="IPR005202">
    <property type="entry name" value="TF_GRAS"/>
</dbReference>
<comment type="cofactor">
    <cofactor evidence="1">
        <name>Fe(2+)</name>
        <dbReference type="ChEBI" id="CHEBI:29033"/>
    </cofactor>
</comment>
<evidence type="ECO:0000256" key="10">
    <source>
        <dbReference type="ARBA" id="ARBA00023015"/>
    </source>
</evidence>
<reference evidence="15" key="3">
    <citation type="submission" date="2021-05" db="UniProtKB">
        <authorList>
            <consortium name="EnsemblPlants"/>
        </authorList>
    </citation>
    <scope>IDENTIFICATION</scope>
    <source>
        <strain evidence="15">cv. B73</strain>
    </source>
</reference>
<keyword evidence="12" id="KW-0275">Fatty acid biosynthesis</keyword>
<dbReference type="Gene3D" id="1.10.620.20">
    <property type="entry name" value="Ribonucleotide Reductase, subunit A"/>
    <property type="match status" value="1"/>
</dbReference>
<reference evidence="15" key="2">
    <citation type="submission" date="2019-07" db="EMBL/GenBank/DDBJ databases">
        <authorList>
            <person name="Seetharam A."/>
            <person name="Woodhouse M."/>
            <person name="Cannon E."/>
        </authorList>
    </citation>
    <scope>NUCLEOTIDE SEQUENCE [LARGE SCALE GENOMIC DNA]</scope>
    <source>
        <strain evidence="15">cv. B73</strain>
    </source>
</reference>
<dbReference type="SUPFAM" id="SSF47240">
    <property type="entry name" value="Ferritin-like"/>
    <property type="match status" value="1"/>
</dbReference>
<evidence type="ECO:0000256" key="12">
    <source>
        <dbReference type="ARBA" id="ARBA00023160"/>
    </source>
</evidence>
<name>A0A804UL41_MAIZE</name>
<dbReference type="PROSITE" id="PS50985">
    <property type="entry name" value="GRAS"/>
    <property type="match status" value="1"/>
</dbReference>
<reference evidence="16" key="1">
    <citation type="journal article" date="2009" name="Science">
        <title>The B73 maize genome: complexity, diversity, and dynamics.</title>
        <authorList>
            <person name="Schnable P.S."/>
            <person name="Ware D."/>
            <person name="Fulton R.S."/>
            <person name="Stein J.C."/>
            <person name="Wei F."/>
            <person name="Pasternak S."/>
            <person name="Liang C."/>
            <person name="Zhang J."/>
            <person name="Fulton L."/>
            <person name="Graves T.A."/>
            <person name="Minx P."/>
            <person name="Reily A.D."/>
            <person name="Courtney L."/>
            <person name="Kruchowski S.S."/>
            <person name="Tomlinson C."/>
            <person name="Strong C."/>
            <person name="Delehaunty K."/>
            <person name="Fronick C."/>
            <person name="Courtney B."/>
            <person name="Rock S.M."/>
            <person name="Belter E."/>
            <person name="Du F."/>
            <person name="Kim K."/>
            <person name="Abbott R.M."/>
            <person name="Cotton M."/>
            <person name="Levy A."/>
            <person name="Marchetto P."/>
            <person name="Ochoa K."/>
            <person name="Jackson S.M."/>
            <person name="Gillam B."/>
            <person name="Chen W."/>
            <person name="Yan L."/>
            <person name="Higginbotham J."/>
            <person name="Cardenas M."/>
            <person name="Waligorski J."/>
            <person name="Applebaum E."/>
            <person name="Phelps L."/>
            <person name="Falcone J."/>
            <person name="Kanchi K."/>
            <person name="Thane T."/>
            <person name="Scimone A."/>
            <person name="Thane N."/>
            <person name="Henke J."/>
            <person name="Wang T."/>
            <person name="Ruppert J."/>
            <person name="Shah N."/>
            <person name="Rotter K."/>
            <person name="Hodges J."/>
            <person name="Ingenthron E."/>
            <person name="Cordes M."/>
            <person name="Kohlberg S."/>
            <person name="Sgro J."/>
            <person name="Delgado B."/>
            <person name="Mead K."/>
            <person name="Chinwalla A."/>
            <person name="Leonard S."/>
            <person name="Crouse K."/>
            <person name="Collura K."/>
            <person name="Kudrna D."/>
            <person name="Currie J."/>
            <person name="He R."/>
            <person name="Angelova A."/>
            <person name="Rajasekar S."/>
            <person name="Mueller T."/>
            <person name="Lomeli R."/>
            <person name="Scara G."/>
            <person name="Ko A."/>
            <person name="Delaney K."/>
            <person name="Wissotski M."/>
            <person name="Lopez G."/>
            <person name="Campos D."/>
            <person name="Braidotti M."/>
            <person name="Ashley E."/>
            <person name="Golser W."/>
            <person name="Kim H."/>
            <person name="Lee S."/>
            <person name="Lin J."/>
            <person name="Dujmic Z."/>
            <person name="Kim W."/>
            <person name="Talag J."/>
            <person name="Zuccolo A."/>
            <person name="Fan C."/>
            <person name="Sebastian A."/>
            <person name="Kramer M."/>
            <person name="Spiegel L."/>
            <person name="Nascimento L."/>
            <person name="Zutavern T."/>
            <person name="Miller B."/>
            <person name="Ambroise C."/>
            <person name="Muller S."/>
            <person name="Spooner W."/>
            <person name="Narechania A."/>
            <person name="Ren L."/>
            <person name="Wei S."/>
            <person name="Kumari S."/>
            <person name="Faga B."/>
            <person name="Levy M.J."/>
            <person name="McMahan L."/>
            <person name="Van Buren P."/>
            <person name="Vaughn M.W."/>
            <person name="Ying K."/>
            <person name="Yeh C.-T."/>
            <person name="Emrich S.J."/>
            <person name="Jia Y."/>
            <person name="Kalyanaraman A."/>
            <person name="Hsia A.-P."/>
            <person name="Barbazuk W.B."/>
            <person name="Baucom R.S."/>
            <person name="Brutnell T.P."/>
            <person name="Carpita N.C."/>
            <person name="Chaparro C."/>
            <person name="Chia J.-M."/>
            <person name="Deragon J.-M."/>
            <person name="Estill J.C."/>
            <person name="Fu Y."/>
            <person name="Jeddeloh J.A."/>
            <person name="Han Y."/>
            <person name="Lee H."/>
            <person name="Li P."/>
            <person name="Lisch D.R."/>
            <person name="Liu S."/>
            <person name="Liu Z."/>
            <person name="Nagel D.H."/>
            <person name="McCann M.C."/>
            <person name="SanMiguel P."/>
            <person name="Myers A.M."/>
            <person name="Nettleton D."/>
            <person name="Nguyen J."/>
            <person name="Penning B.W."/>
            <person name="Ponnala L."/>
            <person name="Schneider K.L."/>
            <person name="Schwartz D.C."/>
            <person name="Sharma A."/>
            <person name="Soderlund C."/>
            <person name="Springer N.M."/>
            <person name="Sun Q."/>
            <person name="Wang H."/>
            <person name="Waterman M."/>
            <person name="Westerman R."/>
            <person name="Wolfgruber T.K."/>
            <person name="Yang L."/>
            <person name="Yu Y."/>
            <person name="Zhang L."/>
            <person name="Zhou S."/>
            <person name="Zhu Q."/>
            <person name="Bennetzen J.L."/>
            <person name="Dawe R.K."/>
            <person name="Jiang J."/>
            <person name="Jiang N."/>
            <person name="Presting G.G."/>
            <person name="Wessler S.R."/>
            <person name="Aluru S."/>
            <person name="Martienssen R.A."/>
            <person name="Clifton S.W."/>
            <person name="McCombie W.R."/>
            <person name="Wing R.A."/>
            <person name="Wilson R.K."/>
        </authorList>
    </citation>
    <scope>NUCLEOTIDE SEQUENCE [LARGE SCALE GENOMIC DNA]</scope>
    <source>
        <strain evidence="16">cv. B73</strain>
    </source>
</reference>
<organism evidence="15 16">
    <name type="scientific">Zea mays</name>
    <name type="common">Maize</name>
    <dbReference type="NCBI Taxonomy" id="4577"/>
    <lineage>
        <taxon>Eukaryota</taxon>
        <taxon>Viridiplantae</taxon>
        <taxon>Streptophyta</taxon>
        <taxon>Embryophyta</taxon>
        <taxon>Tracheophyta</taxon>
        <taxon>Spermatophyta</taxon>
        <taxon>Magnoliopsida</taxon>
        <taxon>Liliopsida</taxon>
        <taxon>Poales</taxon>
        <taxon>Poaceae</taxon>
        <taxon>PACMAD clade</taxon>
        <taxon>Panicoideae</taxon>
        <taxon>Andropogonodae</taxon>
        <taxon>Andropogoneae</taxon>
        <taxon>Tripsacinae</taxon>
        <taxon>Zea</taxon>
    </lineage>
</organism>
<evidence type="ECO:0000256" key="2">
    <source>
        <dbReference type="ARBA" id="ARBA00004872"/>
    </source>
</evidence>
<evidence type="ECO:0000256" key="14">
    <source>
        <dbReference type="PROSITE-ProRule" id="PRU01191"/>
    </source>
</evidence>
<dbReference type="Pfam" id="PF03405">
    <property type="entry name" value="FA_desaturase_2"/>
    <property type="match status" value="1"/>
</dbReference>
<evidence type="ECO:0000256" key="11">
    <source>
        <dbReference type="ARBA" id="ARBA00023098"/>
    </source>
</evidence>
<evidence type="ECO:0000256" key="1">
    <source>
        <dbReference type="ARBA" id="ARBA00001954"/>
    </source>
</evidence>
<keyword evidence="13" id="KW-0804">Transcription</keyword>
<dbReference type="GO" id="GO:0006633">
    <property type="term" value="P:fatty acid biosynthetic process"/>
    <property type="evidence" value="ECO:0007669"/>
    <property type="project" value="UniProtKB-KW"/>
</dbReference>
<evidence type="ECO:0000256" key="8">
    <source>
        <dbReference type="ARBA" id="ARBA00023002"/>
    </source>
</evidence>
<comment type="similarity">
    <text evidence="3">Belongs to the fatty acid desaturase type 2 family.</text>
</comment>
<evidence type="ECO:0000313" key="15">
    <source>
        <dbReference type="EnsemblPlants" id="Zm00001eb405090_P001"/>
    </source>
</evidence>
<evidence type="ECO:0000256" key="9">
    <source>
        <dbReference type="ARBA" id="ARBA00023004"/>
    </source>
</evidence>
<comment type="pathway">
    <text evidence="2">Lipid metabolism; fatty acid metabolism.</text>
</comment>
<proteinExistence type="inferred from homology"/>
<evidence type="ECO:0000256" key="4">
    <source>
        <dbReference type="ARBA" id="ARBA00022516"/>
    </source>
</evidence>
<sequence>MATTAAAQLKHMACSSRSPASILNYPRTPSPQCQCQVPRPLASFLGAVHHRLKPSIVVVMEQDANHNAPPFSARFAEALGYYAALFDSLDAVAAASAAGDRAQVERMVLGEEIKNVLLCEGASRLERHERLSQWAMYMDASGFRRVPLSFRAIRESELKLASFGMSACRYQVESDGLLLGWGSTRLYSVSAWRPNKSGTRECAQRRAAISQARATFVSHARTARLAGLHGDACLAKLCGVIAADERRHEAAYTRASDRAFEEDPDGMVRALAAVMRAKVTMPGELMADGRDDRLFDHFSAVARRSGVYTAADYADMVEHFVRRWKVAELDAGLSGEGRRAQDYVCGLPRKIRRMEELAQDRAAQMEAQSVCFSWVFDRPVRIH</sequence>
<evidence type="ECO:0000256" key="7">
    <source>
        <dbReference type="ARBA" id="ARBA00022946"/>
    </source>
</evidence>
<keyword evidence="11" id="KW-0443">Lipid metabolism</keyword>
<dbReference type="InParanoid" id="A0A804UL41"/>
<dbReference type="Pfam" id="PF03514">
    <property type="entry name" value="GRAS"/>
    <property type="match status" value="1"/>
</dbReference>
<dbReference type="PANTHER" id="PTHR31155:SF14">
    <property type="entry name" value="STEAROYL-ACYL-CARRIER-PROTEIN DESATURASE7"/>
    <property type="match status" value="1"/>
</dbReference>
<keyword evidence="10" id="KW-0805">Transcription regulation</keyword>
<evidence type="ECO:0000313" key="16">
    <source>
        <dbReference type="Proteomes" id="UP000007305"/>
    </source>
</evidence>
<keyword evidence="4" id="KW-0444">Lipid biosynthesis</keyword>
<keyword evidence="16" id="KW-1185">Reference proteome</keyword>
<comment type="similarity">
    <text evidence="14">Belongs to the GRAS family.</text>
</comment>
<dbReference type="AlphaFoldDB" id="A0A804UL41"/>
<keyword evidence="5" id="KW-0479">Metal-binding</keyword>
<dbReference type="GO" id="GO:0046872">
    <property type="term" value="F:metal ion binding"/>
    <property type="evidence" value="ECO:0007669"/>
    <property type="project" value="UniProtKB-KW"/>
</dbReference>
<evidence type="ECO:0000256" key="6">
    <source>
        <dbReference type="ARBA" id="ARBA00022832"/>
    </source>
</evidence>
<dbReference type="GO" id="GO:0045300">
    <property type="term" value="F:stearoyl-[ACP] desaturase activity"/>
    <property type="evidence" value="ECO:0000318"/>
    <property type="project" value="GO_Central"/>
</dbReference>
<protein>
    <submittedName>
        <fullName evidence="15">Uncharacterized protein</fullName>
    </submittedName>
</protein>
<dbReference type="InterPro" id="IPR005067">
    <property type="entry name" value="Fatty_acid_desaturase-2"/>
</dbReference>
<dbReference type="InterPro" id="IPR012348">
    <property type="entry name" value="RNR-like"/>
</dbReference>
<dbReference type="InterPro" id="IPR009078">
    <property type="entry name" value="Ferritin-like_SF"/>
</dbReference>
<keyword evidence="6" id="KW-0276">Fatty acid metabolism</keyword>